<dbReference type="OrthoDB" id="57108at2157"/>
<organism evidence="1 2">
    <name type="scientific">Acidianus hospitalis (strain W1)</name>
    <dbReference type="NCBI Taxonomy" id="933801"/>
    <lineage>
        <taxon>Archaea</taxon>
        <taxon>Thermoproteota</taxon>
        <taxon>Thermoprotei</taxon>
        <taxon>Sulfolobales</taxon>
        <taxon>Sulfolobaceae</taxon>
        <taxon>Acidianus</taxon>
    </lineage>
</organism>
<keyword evidence="2" id="KW-1185">Reference proteome</keyword>
<dbReference type="RefSeq" id="WP_013776823.1">
    <property type="nucleotide sequence ID" value="NC_015518.1"/>
</dbReference>
<dbReference type="HOGENOM" id="CLU_2103361_0_0_2"/>
<evidence type="ECO:0000313" key="2">
    <source>
        <dbReference type="Proteomes" id="UP000008458"/>
    </source>
</evidence>
<reference key="2">
    <citation type="journal article" date="2011" name="Extremophiles">
        <title>Genomic analyses of Acidianus hospitalis W1 a host for studying crenarchaeal virus and plasmid life cycles.</title>
        <authorList>
            <person name="You X.Y."/>
            <person name="Liu C."/>
            <person name="Wang S.Y."/>
            <person name="Jiang C.Y."/>
            <person name="Shah S.A."/>
            <person name="Prangishvili D."/>
            <person name="Liu S.J."/>
            <person name="Garrett R.A."/>
        </authorList>
    </citation>
    <scope>NUCLEOTIDE SEQUENCE</scope>
    <source>
        <strain>W1</strain>
    </source>
</reference>
<gene>
    <name evidence="1" type="ordered locus">Ahos_2037</name>
</gene>
<proteinExistence type="predicted"/>
<dbReference type="EMBL" id="CP002535">
    <property type="protein sequence ID" value="AEE94908.1"/>
    <property type="molecule type" value="Genomic_DNA"/>
</dbReference>
<dbReference type="AlphaFoldDB" id="F4B884"/>
<evidence type="ECO:0000313" key="1">
    <source>
        <dbReference type="EMBL" id="AEE94908.1"/>
    </source>
</evidence>
<dbReference type="STRING" id="933801.Ahos_2037"/>
<dbReference type="eggNOG" id="arCOG05404">
    <property type="taxonomic scope" value="Archaea"/>
</dbReference>
<accession>F4B884</accession>
<reference evidence="1 2" key="1">
    <citation type="journal article" date="2011" name="Extremophiles">
        <title>Genomic analysis of Acidianus hospitalis W1 a host for studying crenarchaeal virus and plasmid life cycles.</title>
        <authorList>
            <person name="You X.Y."/>
            <person name="Liu C."/>
            <person name="Wang S.Y."/>
            <person name="Jiang C.Y."/>
            <person name="Shah S.A."/>
            <person name="Prangishvili D."/>
            <person name="She Q."/>
            <person name="Liu S.J."/>
            <person name="Garrett R.A."/>
        </authorList>
    </citation>
    <scope>NUCLEOTIDE SEQUENCE [LARGE SCALE GENOMIC DNA]</scope>
    <source>
        <strain evidence="1 2">W1</strain>
    </source>
</reference>
<protein>
    <submittedName>
        <fullName evidence="1">Uncharacterized protein</fullName>
    </submittedName>
</protein>
<dbReference type="Proteomes" id="UP000008458">
    <property type="component" value="Chromosome"/>
</dbReference>
<sequence>MDLEKEIAYWRCHNKPVIFIAKTLNISCDEVRKVLNSWKEETRDFIFSLKEQDLGFFNPDITGLLKSSDLSVEYARKILSNKFVINYIVLNRERKHDRYMDCIRYHVKILLQGK</sequence>
<dbReference type="GeneID" id="10601537"/>
<name>F4B884_ACIHW</name>
<dbReference type="KEGG" id="aho:Ahos_2037"/>